<feature type="active site" evidence="9">
    <location>
        <position position="146"/>
    </location>
</feature>
<evidence type="ECO:0000313" key="13">
    <source>
        <dbReference type="Proteomes" id="UP000003560"/>
    </source>
</evidence>
<evidence type="ECO:0000256" key="8">
    <source>
        <dbReference type="ARBA" id="ARBA00023136"/>
    </source>
</evidence>
<evidence type="ECO:0000256" key="4">
    <source>
        <dbReference type="ARBA" id="ARBA00022692"/>
    </source>
</evidence>
<dbReference type="EC" id="3.4.23.36" evidence="9"/>
<feature type="active site" evidence="9">
    <location>
        <position position="130"/>
    </location>
</feature>
<evidence type="ECO:0000256" key="5">
    <source>
        <dbReference type="ARBA" id="ARBA00022750"/>
    </source>
</evidence>
<keyword evidence="2 9" id="KW-1003">Cell membrane</keyword>
<keyword evidence="7 9" id="KW-1133">Transmembrane helix</keyword>
<dbReference type="GO" id="GO:0006508">
    <property type="term" value="P:proteolysis"/>
    <property type="evidence" value="ECO:0007669"/>
    <property type="project" value="UniProtKB-KW"/>
</dbReference>
<keyword evidence="5 9" id="KW-0064">Aspartyl protease</keyword>
<comment type="subcellular location">
    <subcellularLocation>
        <location evidence="9">Cell membrane</location>
        <topology evidence="9">Multi-pass membrane protein</topology>
    </subcellularLocation>
</comment>
<dbReference type="GO" id="GO:0004190">
    <property type="term" value="F:aspartic-type endopeptidase activity"/>
    <property type="evidence" value="ECO:0007669"/>
    <property type="project" value="UniProtKB-UniRule"/>
</dbReference>
<keyword evidence="4 9" id="KW-0812">Transmembrane</keyword>
<sequence>MSKPTKSSKIEPPIGWRVSVALAAAAAVLVLDCLTKMVVRDTIAVTGESVSVVPGVLSFRYVENIGAAFSMGEGHGLAFALLACVVTIAIAMYLSRASAVSKVEVLGLGLLAGGAIGNAIDRLTLGYVVDFIATDFIDFPVFNIADIGICIGVALAFLGFMFWSPAAKRGGA</sequence>
<dbReference type="AlphaFoldDB" id="B6GCJ4"/>
<feature type="transmembrane region" description="Helical" evidence="9">
    <location>
        <begin position="74"/>
        <end position="94"/>
    </location>
</feature>
<evidence type="ECO:0000256" key="10">
    <source>
        <dbReference type="RuleBase" id="RU000594"/>
    </source>
</evidence>
<evidence type="ECO:0000256" key="9">
    <source>
        <dbReference type="HAMAP-Rule" id="MF_00161"/>
    </source>
</evidence>
<dbReference type="RefSeq" id="WP_006721451.1">
    <property type="nucleotide sequence ID" value="NZ_CP085935.1"/>
</dbReference>
<dbReference type="Proteomes" id="UP000003560">
    <property type="component" value="Unassembled WGS sequence"/>
</dbReference>
<keyword evidence="13" id="KW-1185">Reference proteome</keyword>
<evidence type="ECO:0000256" key="2">
    <source>
        <dbReference type="ARBA" id="ARBA00022475"/>
    </source>
</evidence>
<dbReference type="Pfam" id="PF01252">
    <property type="entry name" value="Peptidase_A8"/>
    <property type="match status" value="1"/>
</dbReference>
<dbReference type="NCBIfam" id="TIGR00077">
    <property type="entry name" value="lspA"/>
    <property type="match status" value="1"/>
</dbReference>
<dbReference type="GO" id="GO:0005886">
    <property type="term" value="C:plasma membrane"/>
    <property type="evidence" value="ECO:0007669"/>
    <property type="project" value="UniProtKB-SubCell"/>
</dbReference>
<dbReference type="PRINTS" id="PR00781">
    <property type="entry name" value="LIPOSIGPTASE"/>
</dbReference>
<evidence type="ECO:0000256" key="11">
    <source>
        <dbReference type="RuleBase" id="RU004181"/>
    </source>
</evidence>
<reference evidence="12 13" key="1">
    <citation type="submission" date="2008-10" db="EMBL/GenBank/DDBJ databases">
        <title>Draft genome sequence of Collinsella stercoris (DSM 13279).</title>
        <authorList>
            <person name="Sudarsanam P."/>
            <person name="Ley R."/>
            <person name="Guruge J."/>
            <person name="Turnbaugh P.J."/>
            <person name="Mahowald M."/>
            <person name="Liep D."/>
            <person name="Gordon J."/>
        </authorList>
    </citation>
    <scope>NUCLEOTIDE SEQUENCE [LARGE SCALE GENOMIC DNA]</scope>
    <source>
        <strain evidence="12 13">DSM 13279</strain>
    </source>
</reference>
<comment type="function">
    <text evidence="9 10">This protein specifically catalyzes the removal of signal peptides from prolipoproteins.</text>
</comment>
<dbReference type="HOGENOM" id="CLU_083252_3_3_11"/>
<dbReference type="STRING" id="445975.COLSTE_01817"/>
<dbReference type="UniPathway" id="UPA00665"/>
<reference evidence="12 13" key="2">
    <citation type="submission" date="2008-10" db="EMBL/GenBank/DDBJ databases">
        <authorList>
            <person name="Fulton L."/>
            <person name="Clifton S."/>
            <person name="Fulton B."/>
            <person name="Xu J."/>
            <person name="Minx P."/>
            <person name="Pepin K.H."/>
            <person name="Johnson M."/>
            <person name="Thiruvilangam P."/>
            <person name="Bhonagiri V."/>
            <person name="Nash W.E."/>
            <person name="Mardis E.R."/>
            <person name="Wilson R.K."/>
        </authorList>
    </citation>
    <scope>NUCLEOTIDE SEQUENCE [LARGE SCALE GENOMIC DNA]</scope>
    <source>
        <strain evidence="12 13">DSM 13279</strain>
    </source>
</reference>
<feature type="transmembrane region" description="Helical" evidence="9">
    <location>
        <begin position="141"/>
        <end position="163"/>
    </location>
</feature>
<feature type="transmembrane region" description="Helical" evidence="9">
    <location>
        <begin position="106"/>
        <end position="129"/>
    </location>
</feature>
<dbReference type="eggNOG" id="COG0597">
    <property type="taxonomic scope" value="Bacteria"/>
</dbReference>
<evidence type="ECO:0000256" key="6">
    <source>
        <dbReference type="ARBA" id="ARBA00022801"/>
    </source>
</evidence>
<feature type="transmembrane region" description="Helical" evidence="9">
    <location>
        <begin position="14"/>
        <end position="31"/>
    </location>
</feature>
<accession>B6GCJ4</accession>
<name>B6GCJ4_9ACTN</name>
<evidence type="ECO:0000256" key="1">
    <source>
        <dbReference type="ARBA" id="ARBA00006139"/>
    </source>
</evidence>
<evidence type="ECO:0000313" key="12">
    <source>
        <dbReference type="EMBL" id="EEA90025.1"/>
    </source>
</evidence>
<gene>
    <name evidence="9 12" type="primary">lspA</name>
    <name evidence="12" type="ORF">COLSTE_01817</name>
</gene>
<comment type="catalytic activity">
    <reaction evidence="9 10">
        <text>Release of signal peptides from bacterial membrane prolipoproteins. Hydrolyzes -Xaa-Yaa-Zaa-|-(S,diacylglyceryl)Cys-, in which Xaa is hydrophobic (preferably Leu), and Yaa (Ala or Ser) and Zaa (Gly or Ala) have small, neutral side chains.</text>
        <dbReference type="EC" id="3.4.23.36"/>
    </reaction>
</comment>
<keyword evidence="3 9" id="KW-0645">Protease</keyword>
<proteinExistence type="inferred from homology"/>
<dbReference type="HAMAP" id="MF_00161">
    <property type="entry name" value="LspA"/>
    <property type="match status" value="1"/>
</dbReference>
<evidence type="ECO:0000256" key="3">
    <source>
        <dbReference type="ARBA" id="ARBA00022670"/>
    </source>
</evidence>
<evidence type="ECO:0000256" key="7">
    <source>
        <dbReference type="ARBA" id="ARBA00022989"/>
    </source>
</evidence>
<organism evidence="12 13">
    <name type="scientific">Collinsella stercoris DSM 13279</name>
    <dbReference type="NCBI Taxonomy" id="445975"/>
    <lineage>
        <taxon>Bacteria</taxon>
        <taxon>Bacillati</taxon>
        <taxon>Actinomycetota</taxon>
        <taxon>Coriobacteriia</taxon>
        <taxon>Coriobacteriales</taxon>
        <taxon>Coriobacteriaceae</taxon>
        <taxon>Collinsella</taxon>
    </lineage>
</organism>
<dbReference type="PANTHER" id="PTHR33695">
    <property type="entry name" value="LIPOPROTEIN SIGNAL PEPTIDASE"/>
    <property type="match status" value="1"/>
</dbReference>
<dbReference type="InterPro" id="IPR001872">
    <property type="entry name" value="Peptidase_A8"/>
</dbReference>
<protein>
    <recommendedName>
        <fullName evidence="9">Lipoprotein signal peptidase</fullName>
        <ecNumber evidence="9">3.4.23.36</ecNumber>
    </recommendedName>
    <alternativeName>
        <fullName evidence="9">Prolipoprotein signal peptidase</fullName>
    </alternativeName>
    <alternativeName>
        <fullName evidence="9">Signal peptidase II</fullName>
        <shortName evidence="9">SPase II</shortName>
    </alternativeName>
</protein>
<dbReference type="PANTHER" id="PTHR33695:SF1">
    <property type="entry name" value="LIPOPROTEIN SIGNAL PEPTIDASE"/>
    <property type="match status" value="1"/>
</dbReference>
<dbReference type="EMBL" id="ABXJ01000105">
    <property type="protein sequence ID" value="EEA90025.1"/>
    <property type="molecule type" value="Genomic_DNA"/>
</dbReference>
<keyword evidence="6 9" id="KW-0378">Hydrolase</keyword>
<dbReference type="PROSITE" id="PS00855">
    <property type="entry name" value="SPASE_II"/>
    <property type="match status" value="1"/>
</dbReference>
<keyword evidence="8 9" id="KW-0472">Membrane</keyword>
<comment type="pathway">
    <text evidence="9">Protein modification; lipoprotein biosynthesis (signal peptide cleavage).</text>
</comment>
<dbReference type="GeneID" id="98003499"/>
<comment type="caution">
    <text evidence="12">The sequence shown here is derived from an EMBL/GenBank/DDBJ whole genome shotgun (WGS) entry which is preliminary data.</text>
</comment>
<comment type="similarity">
    <text evidence="1 9 11">Belongs to the peptidase A8 family.</text>
</comment>